<dbReference type="Pfam" id="PF08379">
    <property type="entry name" value="Bact_transglu_N"/>
    <property type="match status" value="1"/>
</dbReference>
<dbReference type="Pfam" id="PF01841">
    <property type="entry name" value="Transglut_core"/>
    <property type="match status" value="1"/>
</dbReference>
<dbReference type="AlphaFoldDB" id="A0A7U7GAP9"/>
<dbReference type="EMBL" id="CBTK010000113">
    <property type="protein sequence ID" value="CDH44975.1"/>
    <property type="molecule type" value="Genomic_DNA"/>
</dbReference>
<reference evidence="2 3" key="1">
    <citation type="journal article" date="2014" name="ISME J.">
        <title>Candidatus Competibacter-lineage genomes retrieved from metagenomes reveal functional metabolic diversity.</title>
        <authorList>
            <person name="McIlroy S.J."/>
            <person name="Albertsen M."/>
            <person name="Andresen E.K."/>
            <person name="Saunders A.M."/>
            <person name="Kristiansen R."/>
            <person name="Stokholm-Bjerregaard M."/>
            <person name="Nielsen K.L."/>
            <person name="Nielsen P.H."/>
        </authorList>
    </citation>
    <scope>NUCLEOTIDE SEQUENCE [LARGE SCALE GENOMIC DNA]</scope>
    <source>
        <strain evidence="2 3">Run_B_J11</strain>
    </source>
</reference>
<dbReference type="SMART" id="SM00460">
    <property type="entry name" value="TGc"/>
    <property type="match status" value="1"/>
</dbReference>
<dbReference type="SUPFAM" id="SSF54001">
    <property type="entry name" value="Cysteine proteinases"/>
    <property type="match status" value="1"/>
</dbReference>
<keyword evidence="3" id="KW-1185">Reference proteome</keyword>
<gene>
    <name evidence="2" type="ORF">BN874_200045</name>
</gene>
<sequence>MKYTITHRTLYRYSSGVALCHNEARLLPRETPWQFCQPSRIEIRPRPALSVERWDFFGNRALYFAIQDIHQRLVVTVATEVEILKSRPFNASSPSPSWEQVIGVLQNAQDPDIIEARQFVLDSPFVVAQAKFRQYAEPSFPPGRPLLEAVADLNRRINREFTYDPHFTTVATPLNKVLIERRGVCQDFAHLAIACLRALGLAARYVSGYLETLPPPGQPRLVGADASHAWLAVYVPGAAWAEFDPTNGCMPGEKHVTLAWGRDYGDVAPLKGVMTGGGTHSLDVSVDVAPEPAVKPAANPT</sequence>
<feature type="domain" description="Transglutaminase-like" evidence="1">
    <location>
        <begin position="177"/>
        <end position="247"/>
    </location>
</feature>
<dbReference type="PANTHER" id="PTHR33490">
    <property type="entry name" value="BLR5614 PROTEIN-RELATED"/>
    <property type="match status" value="1"/>
</dbReference>
<proteinExistence type="predicted"/>
<dbReference type="Proteomes" id="UP000019184">
    <property type="component" value="Unassembled WGS sequence"/>
</dbReference>
<evidence type="ECO:0000313" key="3">
    <source>
        <dbReference type="Proteomes" id="UP000019184"/>
    </source>
</evidence>
<dbReference type="RefSeq" id="WP_034432170.1">
    <property type="nucleotide sequence ID" value="NZ_CBTK010000113.1"/>
</dbReference>
<dbReference type="InterPro" id="IPR002931">
    <property type="entry name" value="Transglutaminase-like"/>
</dbReference>
<evidence type="ECO:0000313" key="2">
    <source>
        <dbReference type="EMBL" id="CDH44975.1"/>
    </source>
</evidence>
<evidence type="ECO:0000259" key="1">
    <source>
        <dbReference type="SMART" id="SM00460"/>
    </source>
</evidence>
<name>A0A7U7GAP9_9GAMM</name>
<dbReference type="PANTHER" id="PTHR33490:SF7">
    <property type="entry name" value="BLR2979 PROTEIN"/>
    <property type="match status" value="1"/>
</dbReference>
<accession>A0A7U7GAP9</accession>
<protein>
    <recommendedName>
        <fullName evidence="1">Transglutaminase-like domain-containing protein</fullName>
    </recommendedName>
</protein>
<organism evidence="2 3">
    <name type="scientific">Candidatus Contendobacter odensis Run_B_J11</name>
    <dbReference type="NCBI Taxonomy" id="1400861"/>
    <lineage>
        <taxon>Bacteria</taxon>
        <taxon>Pseudomonadati</taxon>
        <taxon>Pseudomonadota</taxon>
        <taxon>Gammaproteobacteria</taxon>
        <taxon>Candidatus Competibacteraceae</taxon>
        <taxon>Candidatus Contendibacter</taxon>
    </lineage>
</organism>
<dbReference type="Gene3D" id="3.10.620.30">
    <property type="match status" value="1"/>
</dbReference>
<dbReference type="InterPro" id="IPR038765">
    <property type="entry name" value="Papain-like_cys_pep_sf"/>
</dbReference>
<dbReference type="InterPro" id="IPR013589">
    <property type="entry name" value="Bac_transglu_N"/>
</dbReference>
<comment type="caution">
    <text evidence="2">The sequence shown here is derived from an EMBL/GenBank/DDBJ whole genome shotgun (WGS) entry which is preliminary data.</text>
</comment>
<dbReference type="OrthoDB" id="5438043at2"/>